<evidence type="ECO:0000256" key="4">
    <source>
        <dbReference type="ARBA" id="ARBA00004922"/>
    </source>
</evidence>
<dbReference type="InterPro" id="IPR007290">
    <property type="entry name" value="Arv1"/>
</dbReference>
<feature type="compositionally biased region" description="Basic and acidic residues" evidence="21">
    <location>
        <begin position="1808"/>
        <end position="1818"/>
    </location>
</feature>
<dbReference type="Pfam" id="PF06427">
    <property type="entry name" value="UDP-g_GGTase"/>
    <property type="match status" value="1"/>
</dbReference>
<comment type="pathway">
    <text evidence="4">Protein modification; protein glycosylation.</text>
</comment>
<keyword evidence="15 20" id="KW-0443">Lipid metabolism</keyword>
<feature type="domain" description="UDP-glucose:glycoprotein glucosyltransferase thioredoxin-like" evidence="25">
    <location>
        <begin position="895"/>
        <end position="1133"/>
    </location>
</feature>
<keyword evidence="10" id="KW-0812">Transmembrane</keyword>
<feature type="domain" description="Glucosyltransferase 24 catalytic" evidence="26">
    <location>
        <begin position="1498"/>
        <end position="1765"/>
    </location>
</feature>
<dbReference type="InterPro" id="IPR040694">
    <property type="entry name" value="UGGT_TRXL_2"/>
</dbReference>
<evidence type="ECO:0000259" key="22">
    <source>
        <dbReference type="Pfam" id="PF18400"/>
    </source>
</evidence>
<dbReference type="GO" id="GO:0051082">
    <property type="term" value="F:unfolded protein binding"/>
    <property type="evidence" value="ECO:0007669"/>
    <property type="project" value="TreeGrafter"/>
</dbReference>
<dbReference type="PANTHER" id="PTHR11226:SF0">
    <property type="entry name" value="UDP-GLUCOSE:GLYCOPROTEIN GLUCOSYLTRANSFERASE"/>
    <property type="match status" value="1"/>
</dbReference>
<evidence type="ECO:0000259" key="23">
    <source>
        <dbReference type="Pfam" id="PF18401"/>
    </source>
</evidence>
<evidence type="ECO:0000313" key="28">
    <source>
        <dbReference type="Proteomes" id="UP001292079"/>
    </source>
</evidence>
<evidence type="ECO:0000256" key="3">
    <source>
        <dbReference type="ARBA" id="ARBA00004477"/>
    </source>
</evidence>
<dbReference type="GO" id="GO:0032366">
    <property type="term" value="P:intracellular sterol transport"/>
    <property type="evidence" value="ECO:0007669"/>
    <property type="project" value="UniProtKB-UniRule"/>
</dbReference>
<dbReference type="PANTHER" id="PTHR11226">
    <property type="entry name" value="UDP-GLUCOSE GLYCOPROTEIN:GLUCOSYLTRANSFERASE"/>
    <property type="match status" value="1"/>
</dbReference>
<dbReference type="Pfam" id="PF04161">
    <property type="entry name" value="Arv1"/>
    <property type="match status" value="1"/>
</dbReference>
<evidence type="ECO:0000259" key="26">
    <source>
        <dbReference type="Pfam" id="PF18404"/>
    </source>
</evidence>
<evidence type="ECO:0000256" key="15">
    <source>
        <dbReference type="ARBA" id="ARBA00023098"/>
    </source>
</evidence>
<dbReference type="InterPro" id="IPR040525">
    <property type="entry name" value="UGGT_TRXL_4"/>
</dbReference>
<comment type="similarity">
    <text evidence="5">Belongs to the glycosyltransferase 8 family.</text>
</comment>
<dbReference type="Proteomes" id="UP001292079">
    <property type="component" value="Unassembled WGS sequence"/>
</dbReference>
<keyword evidence="17" id="KW-0325">Glycoprotein</keyword>
<comment type="similarity">
    <text evidence="6 20">Belongs to the ARV1 family.</text>
</comment>
<dbReference type="GO" id="GO:0018279">
    <property type="term" value="P:protein N-linked glycosylation via asparagine"/>
    <property type="evidence" value="ECO:0007669"/>
    <property type="project" value="TreeGrafter"/>
</dbReference>
<gene>
    <name evidence="27" type="ORF">MN116_006653</name>
</gene>
<evidence type="ECO:0000256" key="2">
    <source>
        <dbReference type="ARBA" id="ARBA00004319"/>
    </source>
</evidence>
<keyword evidence="8" id="KW-0328">Glycosyltransferase</keyword>
<dbReference type="InterPro" id="IPR009448">
    <property type="entry name" value="UDP-g_GGtrans"/>
</dbReference>
<dbReference type="Pfam" id="PF18402">
    <property type="entry name" value="Thioredoxin_14"/>
    <property type="match status" value="1"/>
</dbReference>
<dbReference type="Pfam" id="PF18403">
    <property type="entry name" value="Thioredoxin_15"/>
    <property type="match status" value="1"/>
</dbReference>
<reference evidence="27" key="1">
    <citation type="submission" date="2022-04" db="EMBL/GenBank/DDBJ databases">
        <authorList>
            <person name="Xu L."/>
            <person name="Lv Z."/>
        </authorList>
    </citation>
    <scope>NUCLEOTIDE SEQUENCE</scope>
    <source>
        <strain evidence="27">LV_2022a</strain>
    </source>
</reference>
<evidence type="ECO:0000256" key="18">
    <source>
        <dbReference type="ARBA" id="ARBA00045874"/>
    </source>
</evidence>
<accession>A0AAE1Z8U4</accession>
<keyword evidence="16" id="KW-0472">Membrane</keyword>
<dbReference type="GO" id="GO:0003980">
    <property type="term" value="F:UDP-glucose:glycoprotein glucosyltransferase activity"/>
    <property type="evidence" value="ECO:0007669"/>
    <property type="project" value="InterPro"/>
</dbReference>
<keyword evidence="13" id="KW-1133">Transmembrane helix</keyword>
<evidence type="ECO:0000256" key="8">
    <source>
        <dbReference type="ARBA" id="ARBA00022676"/>
    </source>
</evidence>
<comment type="subcellular location">
    <subcellularLocation>
        <location evidence="2">Endoplasmic reticulum lumen</location>
    </subcellularLocation>
    <subcellularLocation>
        <location evidence="3 20">Endoplasmic reticulum membrane</location>
        <topology evidence="3 20">Multi-pass membrane protein</topology>
    </subcellularLocation>
</comment>
<proteinExistence type="inferred from homology"/>
<evidence type="ECO:0000256" key="11">
    <source>
        <dbReference type="ARBA" id="ARBA00022729"/>
    </source>
</evidence>
<sequence length="1818" mass="205893">MTENSFHCIYCNNYVSALYTQYTEEIIKMERCPNCGYVCDKYVEYDLFLVAIDLLVGRLEAYRHIVHNISSLSFRNEMTINLIFLVLYFTFPGFYLGDNRVSVTLVPKWRNTPLLSEASEYVARESNSAFWRFLDLILGDLDFMKTNLMTSAEDHLLMSHNRLLEKRVRELAIQAIGVPNLKSRSLEIYNQLYTLSVSSRMFSPTVEMSRQLALTDASYLLNCSRESVVYELASRTSGVAWVLLGREGVFSIDKLEESVKKVENPISQPTLFPLEKVYLSPKDTLNNIPTLILYGDLSHYKFYSWYKTLKSLSDDGLCNFAFRHYFQDRNSSETNLNGYGVELALKSTEYKAMDDTKSEESNNVSAKETDKILDVPIVAGFNFTQLQNNYPELTKELKEFHSHLLTTDDELRPLKAWQFRDLSLQACQVVMDAFLSDTKQEGFIGSYISSGLWKLRDISQNLPARASRLVNINVNASLLTESSTNQRILSGPFGIQPGQSLLLLNGILLSPSVDIFALLDVIRLESKIMSQLHCLGIPGPNISQLIIDYDLSSDSSAEDRNDINIPGSRHSLSNKFVLDLSNAPISYINNLESDLAYAYWPTSLYTLLSLDFSGGIRRLRKNLYNVILIIDPASSEGREMLKLTESFLLHMTAIRFGILWAVNPKVNSTGLILTRIYSYISSTITKSRESPFPINIDGLGSPGSMAALSFLTEIYANAEKENNQLSFGLIQRKFEKFFPSTDSEDIFAPAPGSSDYDKEVSSHDEFLIRSGLRSIKKIPLILFNGIILDSEGIRKLGGFENAVVTLCMEELLRVQSAVFQGQMSDSHSIFDLYQKTTTIVPRFNMRLLYNRKKENSIHGSVTSSKYINLDGYSIQNDTSNKNLSTPQLLETFVGQMRYFQKGDFEAAIRPVTIWVVVGDLDRLIDSSSSDEDRFSLQMDLKLALNALTFLRSSQSTKGVRISFIYNPLKLTEVKSTSWLTRALYLVGYPVNTNSSNEITRRKYADQMSARNFALRLVKEILESITASKPIKSLEELVVSGINSKQLHEAINLIDRNNFLQMHSTIARKMIGLKPGERAVVVNGKIVGPFDAFEEFLSDDFRLAERLALRNGAKELGDKVEKIMGSTIVGPDTISELIWKLASVLQSGIEATSSVISETSSVDGISDKNQNGHRIRLHGVSYNNSGFIIHGNNLEPNFELVAIIDPASREAQRLSHIVIVLQHSLPCTVKVLLNPVPSLSELPVKSFYRFVWEPSLFPENESVYNGTSAVVPRAYFTKLPGQSLLTLGMDEPHGWMVAAIKAAHDLDNLRLADYRSSHHLVEAVFELEYLLLEGYCIEESNMKPPRGLQLTLGPTPTLEACDTIVMANLGYFQLKANPGSWHLRIRAGKSQKLYEISGQEHSHIPASSKEIIALISNFRSKIIEVYVSKRAEYAEESLLDDSSEESGSGSGNWLNKHSEVWSTLSNYADEYCPSWLNSLKLSLQSHLPWHKCASNQETINIFSVASGHLYERLLRIMMLTVIRHTNSPVKFWFLKNYLSPTFKDFIPYMAAEYGFEYEFVQYKWPRWLHAQTEKQRIIWGYKILFLDVLFPLNVTKIIFVDADQIVRADLKDLVDFDLGGAPYGYTPFCDSRKEMDGFRFWKQGYWANHLAGRPYHISALYVVDLTRFRRLAAGDRLRGQYHGLSQDPNSLSNLDQDLPNNMIHQVPIKSLPQEWLWCETWCSDESLSRAKTIDLCNNPRTKEPKLTAAMRIAPEWVDYDREIKKLWKRVYPSTLLPTSESITSDSVSNTIGTTSELPVSKDSSVETSKTGDLEMKTEL</sequence>
<evidence type="ECO:0000256" key="21">
    <source>
        <dbReference type="SAM" id="MobiDB-lite"/>
    </source>
</evidence>
<dbReference type="GO" id="GO:0016125">
    <property type="term" value="P:sterol metabolic process"/>
    <property type="evidence" value="ECO:0007669"/>
    <property type="project" value="UniProtKB-UniRule"/>
</dbReference>
<keyword evidence="11" id="KW-0732">Signal</keyword>
<feature type="domain" description="UGGT thioredoxin-like" evidence="23">
    <location>
        <begin position="408"/>
        <end position="554"/>
    </location>
</feature>
<comment type="function">
    <text evidence="18">Recognizes glycoproteins with minor folding defects. Reglucosylates single N-glycans near the misfolded part of the protein, thus providing quality control for protein folding in the endoplasmic reticulum. Reglucosylated proteins are recognized by calreticulin for recycling to the endoplasmic reticulum and refolding or degradation.</text>
</comment>
<evidence type="ECO:0000256" key="19">
    <source>
        <dbReference type="ARBA" id="ARBA00048456"/>
    </source>
</evidence>
<comment type="cofactor">
    <cofactor evidence="1">
        <name>Ca(2+)</name>
        <dbReference type="ChEBI" id="CHEBI:29108"/>
    </cofactor>
</comment>
<feature type="domain" description="UGGT thioredoxin-like" evidence="24">
    <location>
        <begin position="584"/>
        <end position="845"/>
    </location>
</feature>
<dbReference type="Pfam" id="PF18401">
    <property type="entry name" value="Thioredoxin_13"/>
    <property type="match status" value="1"/>
</dbReference>
<comment type="function">
    <text evidence="20">Mediator of sterol homeostasis involved in sterol uptake, trafficking and distribution into membranes.</text>
</comment>
<dbReference type="CDD" id="cd06432">
    <property type="entry name" value="GT8_HUGT1_C_like"/>
    <property type="match status" value="1"/>
</dbReference>
<dbReference type="InterPro" id="IPR040497">
    <property type="entry name" value="Glyco_transf_24"/>
</dbReference>
<evidence type="ECO:0000259" key="24">
    <source>
        <dbReference type="Pfam" id="PF18402"/>
    </source>
</evidence>
<dbReference type="SUPFAM" id="SSF53448">
    <property type="entry name" value="Nucleotide-diphospho-sugar transferases"/>
    <property type="match status" value="1"/>
</dbReference>
<evidence type="ECO:0000313" key="27">
    <source>
        <dbReference type="EMBL" id="KAK4469064.1"/>
    </source>
</evidence>
<comment type="catalytic activity">
    <reaction evidence="19">
        <text>N(4)-(alpha-D-Man-(1-&gt;2)-alpha-D-Man-(1-&gt;2)-alpha-D-Man-(1-&gt;3)-[alpha-D-Man-(1-&gt;2)-alpha-D-Man-(1-&gt;3)-[alpha-D-Man-(1-&gt;2)-alpha-D-Man-(1-&gt;6)]-alpha-D-Man-(1-&gt;6)]-beta-D-Man-(1-&gt;4)-beta-D-GlcNAc-(1-&gt;4)-beta-D-GlcNAc)-L-asparaginyl-[protein] (N-glucan mannose isomer 9A1,2,3B1,2,3) + UDP-alpha-D-glucose = N(4)-(alpha-D-Glc-(1-&gt;3)-alpha-D-Man-(1-&gt;2)-alpha-D-Man-(1-&gt;2)-alpha-D-Man-(1-&gt;3)-[alpha-D-Man-(1-&gt;2)-alpha-D-Man-(1-&gt;3)-[alpha-D-Man-(1-&gt;2)-alpha-D-Man-(1-&gt;6)]-alpha-D-Man-(1-&gt;6)]-beta-D-Man-(1-&gt;4)-beta-D-GlcNAc-(1-&gt;4)-beta-D-GlcNAc)-L-asparaginyl-[protein] + UDP + H(+)</text>
        <dbReference type="Rhea" id="RHEA:61304"/>
        <dbReference type="Rhea" id="RHEA-COMP:14356"/>
        <dbReference type="Rhea" id="RHEA-COMP:14357"/>
        <dbReference type="ChEBI" id="CHEBI:15378"/>
        <dbReference type="ChEBI" id="CHEBI:58223"/>
        <dbReference type="ChEBI" id="CHEBI:58885"/>
        <dbReference type="ChEBI" id="CHEBI:59080"/>
        <dbReference type="ChEBI" id="CHEBI:139493"/>
    </reaction>
</comment>
<evidence type="ECO:0000256" key="13">
    <source>
        <dbReference type="ARBA" id="ARBA00022989"/>
    </source>
</evidence>
<evidence type="ECO:0000256" key="20">
    <source>
        <dbReference type="RuleBase" id="RU368065"/>
    </source>
</evidence>
<name>A0AAE1Z8U4_SCHME</name>
<evidence type="ECO:0000256" key="14">
    <source>
        <dbReference type="ARBA" id="ARBA00023055"/>
    </source>
</evidence>
<dbReference type="Pfam" id="PF18400">
    <property type="entry name" value="Thioredoxin_12"/>
    <property type="match status" value="1"/>
</dbReference>
<evidence type="ECO:0000256" key="9">
    <source>
        <dbReference type="ARBA" id="ARBA00022679"/>
    </source>
</evidence>
<evidence type="ECO:0000256" key="7">
    <source>
        <dbReference type="ARBA" id="ARBA00022448"/>
    </source>
</evidence>
<keyword evidence="12 20" id="KW-0256">Endoplasmic reticulum</keyword>
<dbReference type="InterPro" id="IPR040693">
    <property type="entry name" value="UGGT_TRXL_1"/>
</dbReference>
<keyword evidence="14 20" id="KW-0445">Lipid transport</keyword>
<feature type="domain" description="UGGT thioredoxin-like" evidence="22">
    <location>
        <begin position="111"/>
        <end position="332"/>
    </location>
</feature>
<evidence type="ECO:0000256" key="12">
    <source>
        <dbReference type="ARBA" id="ARBA00022824"/>
    </source>
</evidence>
<dbReference type="Pfam" id="PF18404">
    <property type="entry name" value="Glyco_transf_24"/>
    <property type="match status" value="1"/>
</dbReference>
<dbReference type="Gene3D" id="3.90.550.10">
    <property type="entry name" value="Spore Coat Polysaccharide Biosynthesis Protein SpsA, Chain A"/>
    <property type="match status" value="1"/>
</dbReference>
<feature type="compositionally biased region" description="Polar residues" evidence="21">
    <location>
        <begin position="1780"/>
        <end position="1807"/>
    </location>
</feature>
<keyword evidence="9" id="KW-0808">Transferase</keyword>
<evidence type="ECO:0000256" key="10">
    <source>
        <dbReference type="ARBA" id="ARBA00022692"/>
    </source>
</evidence>
<dbReference type="InterPro" id="IPR040692">
    <property type="entry name" value="UGGT_TRXL_3"/>
</dbReference>
<evidence type="ECO:0000259" key="25">
    <source>
        <dbReference type="Pfam" id="PF18403"/>
    </source>
</evidence>
<dbReference type="GO" id="GO:0005788">
    <property type="term" value="C:endoplasmic reticulum lumen"/>
    <property type="evidence" value="ECO:0007669"/>
    <property type="project" value="UniProtKB-SubCell"/>
</dbReference>
<keyword evidence="7 20" id="KW-0813">Transport</keyword>
<dbReference type="GO" id="GO:0036503">
    <property type="term" value="P:ERAD pathway"/>
    <property type="evidence" value="ECO:0007669"/>
    <property type="project" value="TreeGrafter"/>
</dbReference>
<dbReference type="EMBL" id="JALJAT010000005">
    <property type="protein sequence ID" value="KAK4469064.1"/>
    <property type="molecule type" value="Genomic_DNA"/>
</dbReference>
<organism evidence="27 28">
    <name type="scientific">Schistosoma mekongi</name>
    <name type="common">Parasitic worm</name>
    <dbReference type="NCBI Taxonomy" id="38744"/>
    <lineage>
        <taxon>Eukaryota</taxon>
        <taxon>Metazoa</taxon>
        <taxon>Spiralia</taxon>
        <taxon>Lophotrochozoa</taxon>
        <taxon>Platyhelminthes</taxon>
        <taxon>Trematoda</taxon>
        <taxon>Digenea</taxon>
        <taxon>Strigeidida</taxon>
        <taxon>Schistosomatoidea</taxon>
        <taxon>Schistosomatidae</taxon>
        <taxon>Schistosoma</taxon>
    </lineage>
</organism>
<protein>
    <recommendedName>
        <fullName evidence="20">Protein ARV</fullName>
    </recommendedName>
</protein>
<evidence type="ECO:0000256" key="17">
    <source>
        <dbReference type="ARBA" id="ARBA00023180"/>
    </source>
</evidence>
<reference evidence="27" key="2">
    <citation type="journal article" date="2023" name="Infect Dis Poverty">
        <title>Chromosome-scale genome of the human blood fluke Schistosoma mekongi and its implications for public health.</title>
        <authorList>
            <person name="Zhou M."/>
            <person name="Xu L."/>
            <person name="Xu D."/>
            <person name="Chen W."/>
            <person name="Khan J."/>
            <person name="Hu Y."/>
            <person name="Huang H."/>
            <person name="Wei H."/>
            <person name="Zhang Y."/>
            <person name="Chusongsang P."/>
            <person name="Tanasarnprasert K."/>
            <person name="Hu X."/>
            <person name="Limpanont Y."/>
            <person name="Lv Z."/>
        </authorList>
    </citation>
    <scope>NUCLEOTIDE SEQUENCE</scope>
    <source>
        <strain evidence="27">LV_2022a</strain>
    </source>
</reference>
<evidence type="ECO:0000256" key="5">
    <source>
        <dbReference type="ARBA" id="ARBA00006351"/>
    </source>
</evidence>
<dbReference type="GO" id="GO:0097036">
    <property type="term" value="P:regulation of plasma membrane sterol distribution"/>
    <property type="evidence" value="ECO:0007669"/>
    <property type="project" value="UniProtKB-UniRule"/>
</dbReference>
<evidence type="ECO:0000256" key="16">
    <source>
        <dbReference type="ARBA" id="ARBA00023136"/>
    </source>
</evidence>
<comment type="caution">
    <text evidence="27">The sequence shown here is derived from an EMBL/GenBank/DDBJ whole genome shotgun (WGS) entry which is preliminary data.</text>
</comment>
<dbReference type="InterPro" id="IPR029044">
    <property type="entry name" value="Nucleotide-diphossugar_trans"/>
</dbReference>
<evidence type="ECO:0000256" key="6">
    <source>
        <dbReference type="ARBA" id="ARBA00009187"/>
    </source>
</evidence>
<feature type="region of interest" description="Disordered" evidence="21">
    <location>
        <begin position="1780"/>
        <end position="1818"/>
    </location>
</feature>
<keyword evidence="28" id="KW-1185">Reference proteome</keyword>
<dbReference type="GO" id="GO:0005789">
    <property type="term" value="C:endoplasmic reticulum membrane"/>
    <property type="evidence" value="ECO:0007669"/>
    <property type="project" value="UniProtKB-SubCell"/>
</dbReference>
<evidence type="ECO:0000256" key="1">
    <source>
        <dbReference type="ARBA" id="ARBA00001913"/>
    </source>
</evidence>
<dbReference type="FunFam" id="3.90.550.10:FF:000004">
    <property type="entry name" value="UDP-glucose glycoprotein glucosyltransferase 1"/>
    <property type="match status" value="1"/>
</dbReference>